<keyword evidence="2" id="KW-1185">Reference proteome</keyword>
<evidence type="ECO:0000313" key="2">
    <source>
        <dbReference type="Proteomes" id="UP001139648"/>
    </source>
</evidence>
<dbReference type="AlphaFoldDB" id="A0A9X2GCZ9"/>
<proteinExistence type="predicted"/>
<name>A0A9X2GCZ9_9ACTN</name>
<organism evidence="1 2">
    <name type="scientific">Nonomuraea thailandensis</name>
    <dbReference type="NCBI Taxonomy" id="1188745"/>
    <lineage>
        <taxon>Bacteria</taxon>
        <taxon>Bacillati</taxon>
        <taxon>Actinomycetota</taxon>
        <taxon>Actinomycetes</taxon>
        <taxon>Streptosporangiales</taxon>
        <taxon>Streptosporangiaceae</taxon>
        <taxon>Nonomuraea</taxon>
    </lineage>
</organism>
<dbReference type="Proteomes" id="UP001139648">
    <property type="component" value="Unassembled WGS sequence"/>
</dbReference>
<dbReference type="RefSeq" id="WP_276082945.1">
    <property type="nucleotide sequence ID" value="NZ_BAABKA010000057.1"/>
</dbReference>
<reference evidence="1" key="1">
    <citation type="submission" date="2022-06" db="EMBL/GenBank/DDBJ databases">
        <title>Sequencing the genomes of 1000 actinobacteria strains.</title>
        <authorList>
            <person name="Klenk H.-P."/>
        </authorList>
    </citation>
    <scope>NUCLEOTIDE SEQUENCE</scope>
    <source>
        <strain evidence="1">DSM 46694</strain>
    </source>
</reference>
<accession>A0A9X2GCZ9</accession>
<gene>
    <name evidence="1" type="ORF">HD597_003542</name>
</gene>
<comment type="caution">
    <text evidence="1">The sequence shown here is derived from an EMBL/GenBank/DDBJ whole genome shotgun (WGS) entry which is preliminary data.</text>
</comment>
<sequence>MTMYARNGRTKTPIRPIQVIAKSELWKLAEISSLAPVGHSTP</sequence>
<dbReference type="EMBL" id="JAMZEB010000002">
    <property type="protein sequence ID" value="MCP2356522.1"/>
    <property type="molecule type" value="Genomic_DNA"/>
</dbReference>
<evidence type="ECO:0000313" key="1">
    <source>
        <dbReference type="EMBL" id="MCP2356522.1"/>
    </source>
</evidence>
<protein>
    <submittedName>
        <fullName evidence="1">Uncharacterized protein</fullName>
    </submittedName>
</protein>